<dbReference type="Gene3D" id="3.40.50.150">
    <property type="entry name" value="Vaccinia Virus protein VP39"/>
    <property type="match status" value="1"/>
</dbReference>
<reference evidence="2 3" key="1">
    <citation type="submission" date="2019-11" db="EMBL/GenBank/DDBJ databases">
        <title>Draft genome sequences of five Paenibacillus species of dairy origin.</title>
        <authorList>
            <person name="Olajide A.M."/>
            <person name="Chen S."/>
            <person name="Lapointe G."/>
        </authorList>
    </citation>
    <scope>NUCLEOTIDE SEQUENCE [LARGE SCALE GENOMIC DNA]</scope>
    <source>
        <strain evidence="2 3">2CS3</strain>
    </source>
</reference>
<dbReference type="InterPro" id="IPR029063">
    <property type="entry name" value="SAM-dependent_MTases_sf"/>
</dbReference>
<accession>A0A7X3CS59</accession>
<dbReference type="EMBL" id="WNZX01000009">
    <property type="protein sequence ID" value="MUG71440.1"/>
    <property type="molecule type" value="Genomic_DNA"/>
</dbReference>
<dbReference type="SUPFAM" id="SSF53335">
    <property type="entry name" value="S-adenosyl-L-methionine-dependent methyltransferases"/>
    <property type="match status" value="1"/>
</dbReference>
<evidence type="ECO:0000259" key="1">
    <source>
        <dbReference type="Pfam" id="PF08241"/>
    </source>
</evidence>
<name>A0A7X3CS59_9BACL</name>
<proteinExistence type="predicted"/>
<dbReference type="GO" id="GO:0008757">
    <property type="term" value="F:S-adenosylmethionine-dependent methyltransferase activity"/>
    <property type="evidence" value="ECO:0007669"/>
    <property type="project" value="InterPro"/>
</dbReference>
<dbReference type="RefSeq" id="WP_155614753.1">
    <property type="nucleotide sequence ID" value="NZ_WNZX01000009.1"/>
</dbReference>
<comment type="caution">
    <text evidence="2">The sequence shown here is derived from an EMBL/GenBank/DDBJ whole genome shotgun (WGS) entry which is preliminary data.</text>
</comment>
<keyword evidence="2" id="KW-0808">Transferase</keyword>
<dbReference type="AlphaFoldDB" id="A0A7X3CS59"/>
<feature type="domain" description="Methyltransferase type 11" evidence="1">
    <location>
        <begin position="120"/>
        <end position="184"/>
    </location>
</feature>
<dbReference type="InterPro" id="IPR013216">
    <property type="entry name" value="Methyltransf_11"/>
</dbReference>
<dbReference type="GO" id="GO:0032259">
    <property type="term" value="P:methylation"/>
    <property type="evidence" value="ECO:0007669"/>
    <property type="project" value="UniProtKB-KW"/>
</dbReference>
<dbReference type="Proteomes" id="UP000450917">
    <property type="component" value="Unassembled WGS sequence"/>
</dbReference>
<gene>
    <name evidence="2" type="ORF">GNP93_12250</name>
</gene>
<protein>
    <submittedName>
        <fullName evidence="2">Methyltransferase domain-containing protein</fullName>
    </submittedName>
</protein>
<keyword evidence="3" id="KW-1185">Reference proteome</keyword>
<sequence>MSKERKAYEQIGVAMTCRSYDEYVRMFALRPELLQSGAVLDVAAGASSFVAEACGRGYDARAADPLYALEPEAIRANGVREIEASTAKLAAIREQFDWSYYGDVERHRSNREASLERFAAHYEAERSNGRYVPAKLPRLPFESGEFSLVLVSHFLFLYHEQFDFDFHLAALQELMRVCRRGGEVRIYPVITLGWDRYPLLERLSEALGRQGIQASLPESSLPFIPGSNELLRLAYE</sequence>
<dbReference type="Pfam" id="PF08241">
    <property type="entry name" value="Methyltransf_11"/>
    <property type="match status" value="1"/>
</dbReference>
<evidence type="ECO:0000313" key="3">
    <source>
        <dbReference type="Proteomes" id="UP000450917"/>
    </source>
</evidence>
<organism evidence="2 3">
    <name type="scientific">Paenibacillus validus</name>
    <dbReference type="NCBI Taxonomy" id="44253"/>
    <lineage>
        <taxon>Bacteria</taxon>
        <taxon>Bacillati</taxon>
        <taxon>Bacillota</taxon>
        <taxon>Bacilli</taxon>
        <taxon>Bacillales</taxon>
        <taxon>Paenibacillaceae</taxon>
        <taxon>Paenibacillus</taxon>
    </lineage>
</organism>
<evidence type="ECO:0000313" key="2">
    <source>
        <dbReference type="EMBL" id="MUG71440.1"/>
    </source>
</evidence>
<keyword evidence="2" id="KW-0489">Methyltransferase</keyword>